<dbReference type="Proteomes" id="UP001165060">
    <property type="component" value="Unassembled WGS sequence"/>
</dbReference>
<protein>
    <submittedName>
        <fullName evidence="2">Uncharacterized protein</fullName>
    </submittedName>
</protein>
<feature type="chain" id="PRO_5045355632" evidence="1">
    <location>
        <begin position="21"/>
        <end position="242"/>
    </location>
</feature>
<comment type="caution">
    <text evidence="2">The sequence shown here is derived from an EMBL/GenBank/DDBJ whole genome shotgun (WGS) entry which is preliminary data.</text>
</comment>
<name>A0ABQ6MCQ2_9STRA</name>
<evidence type="ECO:0000256" key="1">
    <source>
        <dbReference type="SAM" id="SignalP"/>
    </source>
</evidence>
<evidence type="ECO:0000313" key="3">
    <source>
        <dbReference type="Proteomes" id="UP001165060"/>
    </source>
</evidence>
<sequence length="242" mass="25756">MGLMNTFYSALLLLVTSALGDQTSVDQQVNWAVNQLRLLSDSGVYESLSLSSVSSSSSSPGVFHLNTRASVSLSSPHFASGLPAESFELLVMEALDGGGRSFAVDRFPSMEEGAVERYWEGKVAERRGRRDALFEEVRERAREGVARHDAYVSGAAAAGGRGLAGLGDAELLKLVDDAKGEGEEAAAAKAILGERFAEAQLKGMGDEELRGVVGDGGADPLRRRVAERLLERRGLGAVKEEL</sequence>
<proteinExistence type="predicted"/>
<feature type="signal peptide" evidence="1">
    <location>
        <begin position="1"/>
        <end position="20"/>
    </location>
</feature>
<reference evidence="2 3" key="1">
    <citation type="journal article" date="2023" name="Commun. Biol.">
        <title>Genome analysis of Parmales, the sister group of diatoms, reveals the evolutionary specialization of diatoms from phago-mixotrophs to photoautotrophs.</title>
        <authorList>
            <person name="Ban H."/>
            <person name="Sato S."/>
            <person name="Yoshikawa S."/>
            <person name="Yamada K."/>
            <person name="Nakamura Y."/>
            <person name="Ichinomiya M."/>
            <person name="Sato N."/>
            <person name="Blanc-Mathieu R."/>
            <person name="Endo H."/>
            <person name="Kuwata A."/>
            <person name="Ogata H."/>
        </authorList>
    </citation>
    <scope>NUCLEOTIDE SEQUENCE [LARGE SCALE GENOMIC DNA]</scope>
</reference>
<gene>
    <name evidence="2" type="ORF">TeGR_g6513</name>
</gene>
<keyword evidence="3" id="KW-1185">Reference proteome</keyword>
<organism evidence="2 3">
    <name type="scientific">Tetraparma gracilis</name>
    <dbReference type="NCBI Taxonomy" id="2962635"/>
    <lineage>
        <taxon>Eukaryota</taxon>
        <taxon>Sar</taxon>
        <taxon>Stramenopiles</taxon>
        <taxon>Ochrophyta</taxon>
        <taxon>Bolidophyceae</taxon>
        <taxon>Parmales</taxon>
        <taxon>Triparmaceae</taxon>
        <taxon>Tetraparma</taxon>
    </lineage>
</organism>
<dbReference type="EMBL" id="BRYB01002666">
    <property type="protein sequence ID" value="GMI23637.1"/>
    <property type="molecule type" value="Genomic_DNA"/>
</dbReference>
<evidence type="ECO:0000313" key="2">
    <source>
        <dbReference type="EMBL" id="GMI23637.1"/>
    </source>
</evidence>
<keyword evidence="1" id="KW-0732">Signal</keyword>
<accession>A0ABQ6MCQ2</accession>